<feature type="region of interest" description="Disordered" evidence="1">
    <location>
        <begin position="1"/>
        <end position="22"/>
    </location>
</feature>
<protein>
    <recommendedName>
        <fullName evidence="3">Proteasome assembly chaperone 1</fullName>
    </recommendedName>
</protein>
<proteinExistence type="predicted"/>
<evidence type="ECO:0000256" key="1">
    <source>
        <dbReference type="SAM" id="MobiDB-lite"/>
    </source>
</evidence>
<sequence length="292" mass="31285">MDFDPINRDFPASRYEIESGSEDEIDAGLDTASSKTQEPFHIVSTQNSQDVSLSQGNQLVVLVGKAGLALLMSLPGSAPVQQYSLRTETEQHASISVIESSPTAKVTIALVAPPPQLHSSRFHEIAQMLMYAARPSSLVVVDSYSSQEQLYSDPHPDDAQVEWAGIGIRYVATRRYLAEHKVDTNMMTPLKSPEAAAGLGAAFLSQAVIRNVPAILALLEDVSFQSYAQLYGSLGAERLSSAASETLGALTGLSASRMGTTEQIPTILDFAASRRTKPAVNLAVLGDGNMYI</sequence>
<organism evidence="2">
    <name type="scientific">Melanopsichium pennsylvanicum 4</name>
    <dbReference type="NCBI Taxonomy" id="1398559"/>
    <lineage>
        <taxon>Eukaryota</taxon>
        <taxon>Fungi</taxon>
        <taxon>Dikarya</taxon>
        <taxon>Basidiomycota</taxon>
        <taxon>Ustilaginomycotina</taxon>
        <taxon>Ustilaginomycetes</taxon>
        <taxon>Ustilaginales</taxon>
        <taxon>Ustilaginaceae</taxon>
        <taxon>Melanopsichium</taxon>
    </lineage>
</organism>
<dbReference type="AlphaFoldDB" id="A0A077QTL1"/>
<accession>A0A077QTL1</accession>
<name>A0A077QTL1_9BASI</name>
<dbReference type="EMBL" id="HG529571">
    <property type="protein sequence ID" value="CDI53200.1"/>
    <property type="molecule type" value="Genomic_DNA"/>
</dbReference>
<reference evidence="2" key="1">
    <citation type="journal article" date="2014" name="Genome Biol. Evol.">
        <title>Gene Loss Rather Than Gene Gain Is Associated with a Host Jump from Monocots to Dicots in the Smut Fungus Melanopsichium pennsylvanicum.</title>
        <authorList>
            <person name="Sharma R."/>
            <person name="Mishra B."/>
            <person name="Runge F."/>
            <person name="Thines M."/>
        </authorList>
    </citation>
    <scope>NUCLEOTIDE SEQUENCE</scope>
    <source>
        <strain evidence="2">4</strain>
    </source>
</reference>
<evidence type="ECO:0000313" key="2">
    <source>
        <dbReference type="EMBL" id="CDI53200.1"/>
    </source>
</evidence>
<evidence type="ECO:0008006" key="3">
    <source>
        <dbReference type="Google" id="ProtNLM"/>
    </source>
</evidence>